<dbReference type="SUPFAM" id="SSF47384">
    <property type="entry name" value="Homodimeric domain of signal transducing histidine kinase"/>
    <property type="match status" value="1"/>
</dbReference>
<dbReference type="InterPro" id="IPR029016">
    <property type="entry name" value="GAF-like_dom_sf"/>
</dbReference>
<dbReference type="AlphaFoldDB" id="A0A0P9CDJ4"/>
<dbReference type="SUPFAM" id="SSF55874">
    <property type="entry name" value="ATPase domain of HSP90 chaperone/DNA topoisomerase II/histidine kinase"/>
    <property type="match status" value="1"/>
</dbReference>
<dbReference type="Proteomes" id="UP000050482">
    <property type="component" value="Unassembled WGS sequence"/>
</dbReference>
<dbReference type="GO" id="GO:0000155">
    <property type="term" value="F:phosphorelay sensor kinase activity"/>
    <property type="evidence" value="ECO:0007669"/>
    <property type="project" value="InterPro"/>
</dbReference>
<keyword evidence="9" id="KW-0067">ATP-binding</keyword>
<sequence>MVAILTLMFWKIGYAFTLVNLALLYLLPVLVSAVRWGLGSAFYAAGIGVVAFDFFFVPPIHTFTVSDIRYFVSFAVYLAVAAFTASLAAELRKRVRDSRERESVTSALFALSNQVAAARDLDTVLGEIVGHASRTFGLATVIMLPDASGQLTARAQMGLTTVNGFTVVEPRVVSWVFEHGKMAGYGTNTHRNTSILYVPLKTESTVHGVMCIGTQRPLGKDNPHWHIRVVQALAGLAAVSIARVRYEEKAQIAHLTAESERLRTSLLDSISHELRTPLATIIGAVTGLIDGENFLSNADRQELLVTVREGAMRMNRLITNLLGMVRLESGMLQLNKKWCDVADIVGVALRQVKESLQNRKVEVNLQSSLPPAAVDEVLIEQVLVNLMSNAAKYSADGTTIELDVMEYDGVLTIRIRDYGIGIEADDAEKIFEKFYRTDTGKNVPGTGLGLAICKGIIQAHGGEIFARPGEKAGTVITIRLPVGDAPEPILETAEEFSHELID</sequence>
<dbReference type="InterPro" id="IPR036890">
    <property type="entry name" value="HATPase_C_sf"/>
</dbReference>
<dbReference type="GO" id="GO:0042802">
    <property type="term" value="F:identical protein binding"/>
    <property type="evidence" value="ECO:0007669"/>
    <property type="project" value="UniProtKB-ARBA"/>
</dbReference>
<name>A0A0P9CDJ4_9BACL</name>
<dbReference type="PANTHER" id="PTHR45569:SF1">
    <property type="entry name" value="SENSOR PROTEIN KDPD"/>
    <property type="match status" value="1"/>
</dbReference>
<dbReference type="Pfam" id="PF00512">
    <property type="entry name" value="HisKA"/>
    <property type="match status" value="1"/>
</dbReference>
<evidence type="ECO:0000256" key="12">
    <source>
        <dbReference type="ARBA" id="ARBA00023136"/>
    </source>
</evidence>
<dbReference type="SUPFAM" id="SSF55781">
    <property type="entry name" value="GAF domain-like"/>
    <property type="match status" value="1"/>
</dbReference>
<evidence type="ECO:0000256" key="6">
    <source>
        <dbReference type="ARBA" id="ARBA00022692"/>
    </source>
</evidence>
<keyword evidence="10 13" id="KW-1133">Transmembrane helix</keyword>
<feature type="transmembrane region" description="Helical" evidence="13">
    <location>
        <begin position="70"/>
        <end position="91"/>
    </location>
</feature>
<dbReference type="CDD" id="cd00075">
    <property type="entry name" value="HATPase"/>
    <property type="match status" value="1"/>
</dbReference>
<dbReference type="SMART" id="SM00388">
    <property type="entry name" value="HisKA"/>
    <property type="match status" value="1"/>
</dbReference>
<proteinExistence type="predicted"/>
<dbReference type="CDD" id="cd00082">
    <property type="entry name" value="HisKA"/>
    <property type="match status" value="1"/>
</dbReference>
<evidence type="ECO:0000313" key="15">
    <source>
        <dbReference type="EMBL" id="KPV40905.1"/>
    </source>
</evidence>
<dbReference type="GO" id="GO:0005524">
    <property type="term" value="F:ATP binding"/>
    <property type="evidence" value="ECO:0007669"/>
    <property type="project" value="UniProtKB-KW"/>
</dbReference>
<dbReference type="Gene3D" id="3.30.450.40">
    <property type="match status" value="1"/>
</dbReference>
<evidence type="ECO:0000256" key="9">
    <source>
        <dbReference type="ARBA" id="ARBA00022840"/>
    </source>
</evidence>
<dbReference type="Gene3D" id="1.10.287.130">
    <property type="match status" value="1"/>
</dbReference>
<organism evidence="15 16">
    <name type="scientific">Alicyclobacillus ferrooxydans</name>
    <dbReference type="NCBI Taxonomy" id="471514"/>
    <lineage>
        <taxon>Bacteria</taxon>
        <taxon>Bacillati</taxon>
        <taxon>Bacillota</taxon>
        <taxon>Bacilli</taxon>
        <taxon>Bacillales</taxon>
        <taxon>Alicyclobacillaceae</taxon>
        <taxon>Alicyclobacillus</taxon>
    </lineage>
</organism>
<protein>
    <recommendedName>
        <fullName evidence="3">histidine kinase</fullName>
        <ecNumber evidence="3">2.7.13.3</ecNumber>
    </recommendedName>
</protein>
<keyword evidence="11" id="KW-0902">Two-component regulatory system</keyword>
<evidence type="ECO:0000256" key="3">
    <source>
        <dbReference type="ARBA" id="ARBA00012438"/>
    </source>
</evidence>
<keyword evidence="7" id="KW-0547">Nucleotide-binding</keyword>
<reference evidence="15 16" key="1">
    <citation type="submission" date="2015-09" db="EMBL/GenBank/DDBJ databases">
        <title>Draft genome sequence of Alicyclobacillus ferrooxydans DSM 22381.</title>
        <authorList>
            <person name="Hemp J."/>
        </authorList>
    </citation>
    <scope>NUCLEOTIDE SEQUENCE [LARGE SCALE GENOMIC DNA]</scope>
    <source>
        <strain evidence="15 16">TC-34</strain>
    </source>
</reference>
<comment type="catalytic activity">
    <reaction evidence="1">
        <text>ATP + protein L-histidine = ADP + protein N-phospho-L-histidine.</text>
        <dbReference type="EC" id="2.7.13.3"/>
    </reaction>
</comment>
<dbReference type="EC" id="2.7.13.3" evidence="3"/>
<dbReference type="InterPro" id="IPR052023">
    <property type="entry name" value="Histidine_kinase_KdpD"/>
</dbReference>
<keyword evidence="6 13" id="KW-0812">Transmembrane</keyword>
<dbReference type="InterPro" id="IPR005467">
    <property type="entry name" value="His_kinase_dom"/>
</dbReference>
<evidence type="ECO:0000256" key="8">
    <source>
        <dbReference type="ARBA" id="ARBA00022777"/>
    </source>
</evidence>
<accession>A0A0P9CDJ4</accession>
<comment type="subcellular location">
    <subcellularLocation>
        <location evidence="2">Membrane</location>
        <topology evidence="2">Multi-pass membrane protein</topology>
    </subcellularLocation>
</comment>
<dbReference type="PRINTS" id="PR00344">
    <property type="entry name" value="BCTRLSENSOR"/>
</dbReference>
<dbReference type="STRING" id="471514.AN477_20945"/>
<keyword evidence="12 13" id="KW-0472">Membrane</keyword>
<dbReference type="Pfam" id="PF13493">
    <property type="entry name" value="DUF4118"/>
    <property type="match status" value="1"/>
</dbReference>
<evidence type="ECO:0000256" key="10">
    <source>
        <dbReference type="ARBA" id="ARBA00022989"/>
    </source>
</evidence>
<dbReference type="FunFam" id="3.30.565.10:FF:000042">
    <property type="entry name" value="Two-component sensor histidine kinase KdpD"/>
    <property type="match status" value="1"/>
</dbReference>
<dbReference type="InterPro" id="IPR036097">
    <property type="entry name" value="HisK_dim/P_sf"/>
</dbReference>
<evidence type="ECO:0000256" key="2">
    <source>
        <dbReference type="ARBA" id="ARBA00004141"/>
    </source>
</evidence>
<evidence type="ECO:0000256" key="7">
    <source>
        <dbReference type="ARBA" id="ARBA00022741"/>
    </source>
</evidence>
<dbReference type="Gene3D" id="1.20.120.620">
    <property type="entry name" value="Backbone structure of the membrane domain of e. Coli histidine kinase receptor kdpd"/>
    <property type="match status" value="1"/>
</dbReference>
<evidence type="ECO:0000256" key="13">
    <source>
        <dbReference type="SAM" id="Phobius"/>
    </source>
</evidence>
<dbReference type="InterPro" id="IPR025201">
    <property type="entry name" value="KdpD_TM"/>
</dbReference>
<evidence type="ECO:0000259" key="14">
    <source>
        <dbReference type="PROSITE" id="PS50109"/>
    </source>
</evidence>
<dbReference type="InterPro" id="IPR038318">
    <property type="entry name" value="KdpD_sf"/>
</dbReference>
<dbReference type="PATRIC" id="fig|471514.4.peg.1687"/>
<dbReference type="PROSITE" id="PS50109">
    <property type="entry name" value="HIS_KIN"/>
    <property type="match status" value="1"/>
</dbReference>
<evidence type="ECO:0000256" key="5">
    <source>
        <dbReference type="ARBA" id="ARBA00022679"/>
    </source>
</evidence>
<dbReference type="Gene3D" id="3.30.565.10">
    <property type="entry name" value="Histidine kinase-like ATPase, C-terminal domain"/>
    <property type="match status" value="1"/>
</dbReference>
<dbReference type="InterPro" id="IPR003594">
    <property type="entry name" value="HATPase_dom"/>
</dbReference>
<keyword evidence="4" id="KW-0597">Phosphoprotein</keyword>
<evidence type="ECO:0000313" key="16">
    <source>
        <dbReference type="Proteomes" id="UP000050482"/>
    </source>
</evidence>
<dbReference type="Pfam" id="PF02518">
    <property type="entry name" value="HATPase_c"/>
    <property type="match status" value="1"/>
</dbReference>
<dbReference type="GO" id="GO:0005886">
    <property type="term" value="C:plasma membrane"/>
    <property type="evidence" value="ECO:0007669"/>
    <property type="project" value="TreeGrafter"/>
</dbReference>
<dbReference type="SMART" id="SM00387">
    <property type="entry name" value="HATPase_c"/>
    <property type="match status" value="1"/>
</dbReference>
<keyword evidence="5" id="KW-0808">Transferase</keyword>
<keyword evidence="8" id="KW-0418">Kinase</keyword>
<feature type="domain" description="Histidine kinase" evidence="14">
    <location>
        <begin position="269"/>
        <end position="484"/>
    </location>
</feature>
<keyword evidence="16" id="KW-1185">Reference proteome</keyword>
<gene>
    <name evidence="15" type="ORF">AN477_20945</name>
</gene>
<comment type="caution">
    <text evidence="15">The sequence shown here is derived from an EMBL/GenBank/DDBJ whole genome shotgun (WGS) entry which is preliminary data.</text>
</comment>
<dbReference type="EMBL" id="LJCO01000096">
    <property type="protein sequence ID" value="KPV40905.1"/>
    <property type="molecule type" value="Genomic_DNA"/>
</dbReference>
<evidence type="ECO:0000256" key="4">
    <source>
        <dbReference type="ARBA" id="ARBA00022553"/>
    </source>
</evidence>
<feature type="transmembrane region" description="Helical" evidence="13">
    <location>
        <begin position="41"/>
        <end position="58"/>
    </location>
</feature>
<evidence type="ECO:0000256" key="1">
    <source>
        <dbReference type="ARBA" id="ARBA00000085"/>
    </source>
</evidence>
<evidence type="ECO:0000256" key="11">
    <source>
        <dbReference type="ARBA" id="ARBA00023012"/>
    </source>
</evidence>
<dbReference type="InterPro" id="IPR003661">
    <property type="entry name" value="HisK_dim/P_dom"/>
</dbReference>
<dbReference type="PANTHER" id="PTHR45569">
    <property type="entry name" value="SENSOR PROTEIN KDPD"/>
    <property type="match status" value="1"/>
</dbReference>
<feature type="transmembrane region" description="Helical" evidence="13">
    <location>
        <begin position="12"/>
        <end position="34"/>
    </location>
</feature>
<dbReference type="InterPro" id="IPR004358">
    <property type="entry name" value="Sig_transdc_His_kin-like_C"/>
</dbReference>